<dbReference type="Gene3D" id="3.40.50.1110">
    <property type="entry name" value="SGNH hydrolase"/>
    <property type="match status" value="1"/>
</dbReference>
<reference evidence="4 5" key="1">
    <citation type="submission" date="2019-02" db="EMBL/GenBank/DDBJ databases">
        <title>Deep-cultivation of Planctomycetes and their phenomic and genomic characterization uncovers novel biology.</title>
        <authorList>
            <person name="Wiegand S."/>
            <person name="Jogler M."/>
            <person name="Boedeker C."/>
            <person name="Pinto D."/>
            <person name="Vollmers J."/>
            <person name="Rivas-Marin E."/>
            <person name="Kohn T."/>
            <person name="Peeters S.H."/>
            <person name="Heuer A."/>
            <person name="Rast P."/>
            <person name="Oberbeckmann S."/>
            <person name="Bunk B."/>
            <person name="Jeske O."/>
            <person name="Meyerdierks A."/>
            <person name="Storesund J.E."/>
            <person name="Kallscheuer N."/>
            <person name="Luecker S."/>
            <person name="Lage O.M."/>
            <person name="Pohl T."/>
            <person name="Merkel B.J."/>
            <person name="Hornburger P."/>
            <person name="Mueller R.-W."/>
            <person name="Bruemmer F."/>
            <person name="Labrenz M."/>
            <person name="Spormann A.M."/>
            <person name="Op den Camp H."/>
            <person name="Overmann J."/>
            <person name="Amann R."/>
            <person name="Jetten M.S.M."/>
            <person name="Mascher T."/>
            <person name="Medema M.H."/>
            <person name="Devos D.P."/>
            <person name="Kaster A.-K."/>
            <person name="Ovreas L."/>
            <person name="Rohde M."/>
            <person name="Galperin M.Y."/>
            <person name="Jogler C."/>
        </authorList>
    </citation>
    <scope>NUCLEOTIDE SEQUENCE [LARGE SCALE GENOMIC DNA]</scope>
    <source>
        <strain evidence="4 5">EC9</strain>
    </source>
</reference>
<dbReference type="InterPro" id="IPR013830">
    <property type="entry name" value="SGNH_hydro"/>
</dbReference>
<keyword evidence="2" id="KW-0732">Signal</keyword>
<dbReference type="InterPro" id="IPR036514">
    <property type="entry name" value="SGNH_hydro_sf"/>
</dbReference>
<dbReference type="Proteomes" id="UP000319557">
    <property type="component" value="Chromosome"/>
</dbReference>
<accession>A0A517M4S6</accession>
<name>A0A517M4S6_9BACT</name>
<dbReference type="PANTHER" id="PTHR11852:SF0">
    <property type="entry name" value="PLATELET-ACTIVATING FACTOR ACETYLHYDROLASE IB SUBUNIT BETA HOMOLOG"/>
    <property type="match status" value="1"/>
</dbReference>
<organism evidence="4 5">
    <name type="scientific">Rosistilla ulvae</name>
    <dbReference type="NCBI Taxonomy" id="1930277"/>
    <lineage>
        <taxon>Bacteria</taxon>
        <taxon>Pseudomonadati</taxon>
        <taxon>Planctomycetota</taxon>
        <taxon>Planctomycetia</taxon>
        <taxon>Pirellulales</taxon>
        <taxon>Pirellulaceae</taxon>
        <taxon>Rosistilla</taxon>
    </lineage>
</organism>
<keyword evidence="4" id="KW-0378">Hydrolase</keyword>
<protein>
    <submittedName>
        <fullName evidence="4">GDSL-like Lipase/Acylhydrolase</fullName>
    </submittedName>
</protein>
<evidence type="ECO:0000313" key="5">
    <source>
        <dbReference type="Proteomes" id="UP000319557"/>
    </source>
</evidence>
<sequence length="241" mass="26361" precursor="true">MTLRRMTSVSCFLIAAMLTSVASAQATATKHDAITPVPREGGWMKRHESMNARVAKGNVDLVFIGDSITQGWEGRGKKVWADFYGDRNAVNLGIGGDRTQHVMWRLDNGNLEGISPKLAVVMIGTNNSGRNKPEEIAEGVTAIIHQLREKAPEMKILLLATFPRGATPADPKRQANETSNAIVAKLADNENIFYLDIGDKFLADDGSLSKEIMPDLLHLSEQGYTIWAESIEPSVTKLMGK</sequence>
<dbReference type="CDD" id="cd01820">
    <property type="entry name" value="PAF_acetylesterase_like"/>
    <property type="match status" value="1"/>
</dbReference>
<dbReference type="RefSeq" id="WP_145347813.1">
    <property type="nucleotide sequence ID" value="NZ_CP036261.1"/>
</dbReference>
<evidence type="ECO:0000256" key="1">
    <source>
        <dbReference type="ARBA" id="ARBA00038184"/>
    </source>
</evidence>
<feature type="signal peptide" evidence="2">
    <location>
        <begin position="1"/>
        <end position="24"/>
    </location>
</feature>
<feature type="chain" id="PRO_5021851670" evidence="2">
    <location>
        <begin position="25"/>
        <end position="241"/>
    </location>
</feature>
<evidence type="ECO:0000256" key="2">
    <source>
        <dbReference type="SAM" id="SignalP"/>
    </source>
</evidence>
<keyword evidence="5" id="KW-1185">Reference proteome</keyword>
<proteinExistence type="inferred from homology"/>
<evidence type="ECO:0000259" key="3">
    <source>
        <dbReference type="Pfam" id="PF13472"/>
    </source>
</evidence>
<dbReference type="EMBL" id="CP036261">
    <property type="protein sequence ID" value="QDS89878.1"/>
    <property type="molecule type" value="Genomic_DNA"/>
</dbReference>
<dbReference type="KEGG" id="ruv:EC9_40790"/>
<dbReference type="SUPFAM" id="SSF52266">
    <property type="entry name" value="SGNH hydrolase"/>
    <property type="match status" value="1"/>
</dbReference>
<gene>
    <name evidence="4" type="ORF">EC9_40790</name>
</gene>
<dbReference type="GO" id="GO:0016788">
    <property type="term" value="F:hydrolase activity, acting on ester bonds"/>
    <property type="evidence" value="ECO:0007669"/>
    <property type="project" value="UniProtKB-ARBA"/>
</dbReference>
<feature type="domain" description="SGNH hydrolase-type esterase" evidence="3">
    <location>
        <begin position="63"/>
        <end position="225"/>
    </location>
</feature>
<evidence type="ECO:0000313" key="4">
    <source>
        <dbReference type="EMBL" id="QDS89878.1"/>
    </source>
</evidence>
<dbReference type="PANTHER" id="PTHR11852">
    <property type="entry name" value="PLATELET-ACTIVATING FACTOR ACETYLHYDROLASE"/>
    <property type="match status" value="1"/>
</dbReference>
<dbReference type="OrthoDB" id="2513075at2"/>
<comment type="similarity">
    <text evidence="1">Belongs to the 'GDSL' lipolytic enzyme family. Platelet-activating factor acetylhydrolase IB beta/gamma subunits subfamily.</text>
</comment>
<dbReference type="AlphaFoldDB" id="A0A517M4S6"/>
<dbReference type="Pfam" id="PF13472">
    <property type="entry name" value="Lipase_GDSL_2"/>
    <property type="match status" value="1"/>
</dbReference>